<dbReference type="PANTHER" id="PTHR24321:SF8">
    <property type="entry name" value="ESTRADIOL 17-BETA-DEHYDROGENASE 8-RELATED"/>
    <property type="match status" value="1"/>
</dbReference>
<dbReference type="AlphaFoldDB" id="A0AA39CT03"/>
<sequence>MRDLENKVVIVTGASSGIGFTTAEALLSLGAKVFGCDVAPAPASLLADNDNEKSSFWQCDLRDKDAPKQIVQKCREAFGDRIDGLCNIAGVMDNYSSVDTFEDEFWDRMFAINVTAPARLTREVVPFMLKNQRGGGSIVNMGSFASLSGAAAGIAYTASKHAVVGMTKNIAFRFMDDKIRCNAVCPGGVHTNIFNTVDPSTMDLQAQAKAKPIFDYGMAHAAMPKEIADVIVFLISDMSRHISGAVIPVDAGLSTL</sequence>
<keyword evidence="2" id="KW-0521">NADP</keyword>
<comment type="similarity">
    <text evidence="1">Belongs to the short-chain dehydrogenases/reductases (SDR) family.</text>
</comment>
<dbReference type="Pfam" id="PF13561">
    <property type="entry name" value="adh_short_C2"/>
    <property type="match status" value="1"/>
</dbReference>
<dbReference type="SUPFAM" id="SSF51735">
    <property type="entry name" value="NAD(P)-binding Rossmann-fold domains"/>
    <property type="match status" value="1"/>
</dbReference>
<dbReference type="PANTHER" id="PTHR24321">
    <property type="entry name" value="DEHYDROGENASES, SHORT CHAIN"/>
    <property type="match status" value="1"/>
</dbReference>
<reference evidence="4" key="1">
    <citation type="submission" date="2022-10" db="EMBL/GenBank/DDBJ databases">
        <title>Culturing micro-colonial fungi from biological soil crusts in the Mojave desert and describing Neophaeococcomyces mojavensis, and introducing the new genera and species Taxawa tesnikishii.</title>
        <authorList>
            <person name="Kurbessoian T."/>
            <person name="Stajich J.E."/>
        </authorList>
    </citation>
    <scope>NUCLEOTIDE SEQUENCE</scope>
    <source>
        <strain evidence="4">TK_35</strain>
    </source>
</reference>
<dbReference type="PROSITE" id="PS00061">
    <property type="entry name" value="ADH_SHORT"/>
    <property type="match status" value="1"/>
</dbReference>
<evidence type="ECO:0000256" key="2">
    <source>
        <dbReference type="ARBA" id="ARBA00022857"/>
    </source>
</evidence>
<evidence type="ECO:0000256" key="1">
    <source>
        <dbReference type="ARBA" id="ARBA00006484"/>
    </source>
</evidence>
<protein>
    <submittedName>
        <fullName evidence="4">Uncharacterized protein</fullName>
    </submittedName>
</protein>
<dbReference type="CDD" id="cd05233">
    <property type="entry name" value="SDR_c"/>
    <property type="match status" value="1"/>
</dbReference>
<dbReference type="GO" id="GO:0016491">
    <property type="term" value="F:oxidoreductase activity"/>
    <property type="evidence" value="ECO:0007669"/>
    <property type="project" value="UniProtKB-KW"/>
</dbReference>
<evidence type="ECO:0000313" key="5">
    <source>
        <dbReference type="Proteomes" id="UP001172681"/>
    </source>
</evidence>
<dbReference type="PRINTS" id="PR00080">
    <property type="entry name" value="SDRFAMILY"/>
</dbReference>
<dbReference type="Gene3D" id="3.40.50.720">
    <property type="entry name" value="NAD(P)-binding Rossmann-like Domain"/>
    <property type="match status" value="1"/>
</dbReference>
<dbReference type="InterPro" id="IPR002347">
    <property type="entry name" value="SDR_fam"/>
</dbReference>
<dbReference type="InterPro" id="IPR020904">
    <property type="entry name" value="Sc_DH/Rdtase_CS"/>
</dbReference>
<dbReference type="EMBL" id="JAPDRN010000111">
    <property type="protein sequence ID" value="KAJ9622128.1"/>
    <property type="molecule type" value="Genomic_DNA"/>
</dbReference>
<dbReference type="FunFam" id="3.40.50.720:FF:000084">
    <property type="entry name" value="Short-chain dehydrogenase reductase"/>
    <property type="match status" value="1"/>
</dbReference>
<dbReference type="InterPro" id="IPR036291">
    <property type="entry name" value="NAD(P)-bd_dom_sf"/>
</dbReference>
<organism evidence="4 5">
    <name type="scientific">Knufia peltigerae</name>
    <dbReference type="NCBI Taxonomy" id="1002370"/>
    <lineage>
        <taxon>Eukaryota</taxon>
        <taxon>Fungi</taxon>
        <taxon>Dikarya</taxon>
        <taxon>Ascomycota</taxon>
        <taxon>Pezizomycotina</taxon>
        <taxon>Eurotiomycetes</taxon>
        <taxon>Chaetothyriomycetidae</taxon>
        <taxon>Chaetothyriales</taxon>
        <taxon>Trichomeriaceae</taxon>
        <taxon>Knufia</taxon>
    </lineage>
</organism>
<evidence type="ECO:0000313" key="4">
    <source>
        <dbReference type="EMBL" id="KAJ9622128.1"/>
    </source>
</evidence>
<proteinExistence type="inferred from homology"/>
<evidence type="ECO:0000256" key="3">
    <source>
        <dbReference type="ARBA" id="ARBA00023002"/>
    </source>
</evidence>
<gene>
    <name evidence="4" type="ORF">H2204_011709</name>
</gene>
<accession>A0AA39CT03</accession>
<keyword evidence="5" id="KW-1185">Reference proteome</keyword>
<name>A0AA39CT03_9EURO</name>
<dbReference type="Proteomes" id="UP001172681">
    <property type="component" value="Unassembled WGS sequence"/>
</dbReference>
<keyword evidence="3" id="KW-0560">Oxidoreductase</keyword>
<comment type="caution">
    <text evidence="4">The sequence shown here is derived from an EMBL/GenBank/DDBJ whole genome shotgun (WGS) entry which is preliminary data.</text>
</comment>
<dbReference type="PRINTS" id="PR00081">
    <property type="entry name" value="GDHRDH"/>
</dbReference>